<evidence type="ECO:0000256" key="5">
    <source>
        <dbReference type="ARBA" id="ARBA00022640"/>
    </source>
</evidence>
<evidence type="ECO:0000256" key="2">
    <source>
        <dbReference type="ARBA" id="ARBA00007513"/>
    </source>
</evidence>
<dbReference type="GO" id="GO:0006826">
    <property type="term" value="P:iron ion transport"/>
    <property type="evidence" value="ECO:0007669"/>
    <property type="project" value="InterPro"/>
</dbReference>
<dbReference type="InterPro" id="IPR012347">
    <property type="entry name" value="Ferritin-like"/>
</dbReference>
<dbReference type="SUPFAM" id="SSF47240">
    <property type="entry name" value="Ferritin-like"/>
    <property type="match status" value="1"/>
</dbReference>
<evidence type="ECO:0000256" key="10">
    <source>
        <dbReference type="ARBA" id="ARBA00025111"/>
    </source>
</evidence>
<comment type="similarity">
    <text evidence="2 14">Belongs to the ferritin family.</text>
</comment>
<evidence type="ECO:0000256" key="13">
    <source>
        <dbReference type="PIRSR" id="PIRSR601519-1"/>
    </source>
</evidence>
<keyword evidence="5" id="KW-0934">Plastid</keyword>
<feature type="binding site" evidence="13">
    <location>
        <position position="152"/>
    </location>
    <ligand>
        <name>Fe cation</name>
        <dbReference type="ChEBI" id="CHEBI:24875"/>
        <label>1</label>
    </ligand>
</feature>
<dbReference type="GO" id="GO:0008199">
    <property type="term" value="F:ferric iron binding"/>
    <property type="evidence" value="ECO:0007669"/>
    <property type="project" value="InterPro"/>
</dbReference>
<dbReference type="GO" id="GO:0008198">
    <property type="term" value="F:ferrous iron binding"/>
    <property type="evidence" value="ECO:0007669"/>
    <property type="project" value="TreeGrafter"/>
</dbReference>
<feature type="domain" description="Ferritin-like diiron" evidence="15">
    <location>
        <begin position="100"/>
        <end position="254"/>
    </location>
</feature>
<dbReference type="Pfam" id="PF00210">
    <property type="entry name" value="Ferritin"/>
    <property type="match status" value="1"/>
</dbReference>
<dbReference type="PANTHER" id="PTHR11431:SF75">
    <property type="entry name" value="FERRITIN"/>
    <property type="match status" value="1"/>
</dbReference>
<dbReference type="GO" id="GO:0009507">
    <property type="term" value="C:chloroplast"/>
    <property type="evidence" value="ECO:0007669"/>
    <property type="project" value="UniProtKB-SubCell"/>
</dbReference>
<organism evidence="16">
    <name type="scientific">Picea sitchensis</name>
    <name type="common">Sitka spruce</name>
    <name type="synonym">Pinus sitchensis</name>
    <dbReference type="NCBI Taxonomy" id="3332"/>
    <lineage>
        <taxon>Eukaryota</taxon>
        <taxon>Viridiplantae</taxon>
        <taxon>Streptophyta</taxon>
        <taxon>Embryophyta</taxon>
        <taxon>Tracheophyta</taxon>
        <taxon>Spermatophyta</taxon>
        <taxon>Pinopsida</taxon>
        <taxon>Pinidae</taxon>
        <taxon>Conifers I</taxon>
        <taxon>Pinales</taxon>
        <taxon>Pinaceae</taxon>
        <taxon>Picea</taxon>
    </lineage>
</organism>
<evidence type="ECO:0000256" key="3">
    <source>
        <dbReference type="ARBA" id="ARBA00022434"/>
    </source>
</evidence>
<dbReference type="EMBL" id="BT070929">
    <property type="protein sequence ID" value="ACN40420.1"/>
    <property type="molecule type" value="mRNA"/>
</dbReference>
<dbReference type="InterPro" id="IPR009040">
    <property type="entry name" value="Ferritin-like_diiron"/>
</dbReference>
<keyword evidence="3 14" id="KW-0409">Iron storage</keyword>
<dbReference type="InterPro" id="IPR008331">
    <property type="entry name" value="Ferritin_DPS_dom"/>
</dbReference>
<keyword evidence="8 14" id="KW-0560">Oxidoreductase</keyword>
<evidence type="ECO:0000256" key="11">
    <source>
        <dbReference type="ARBA" id="ARBA00026060"/>
    </source>
</evidence>
<dbReference type="CDD" id="cd01056">
    <property type="entry name" value="Euk_Ferritin"/>
    <property type="match status" value="1"/>
</dbReference>
<evidence type="ECO:0000256" key="4">
    <source>
        <dbReference type="ARBA" id="ARBA00022528"/>
    </source>
</evidence>
<dbReference type="EC" id="1.16.3.1" evidence="14"/>
<dbReference type="GO" id="GO:0006879">
    <property type="term" value="P:intracellular iron ion homeostasis"/>
    <property type="evidence" value="ECO:0007669"/>
    <property type="project" value="UniProtKB-KW"/>
</dbReference>
<evidence type="ECO:0000256" key="1">
    <source>
        <dbReference type="ARBA" id="ARBA00004229"/>
    </source>
</evidence>
<evidence type="ECO:0000256" key="9">
    <source>
        <dbReference type="ARBA" id="ARBA00023004"/>
    </source>
</evidence>
<dbReference type="PROSITE" id="PS00204">
    <property type="entry name" value="FERRITIN_2"/>
    <property type="match status" value="1"/>
</dbReference>
<keyword evidence="7" id="KW-0809">Transit peptide</keyword>
<comment type="subunit">
    <text evidence="11">Oligomer of 24 subunits. There are two types of subunits: L (light) chain and H (heavy) chain. The major chain can be light or heavy, depending on the species and tissue type. The functional molecule forms a roughly spherical shell with a diameter of 12 nm and contains a central cavity into which the insoluble mineral iron core is deposited.</text>
</comment>
<dbReference type="InterPro" id="IPR014034">
    <property type="entry name" value="Ferritin_CS"/>
</dbReference>
<dbReference type="FunFam" id="1.20.1260.10:FF:000006">
    <property type="entry name" value="Ferritin"/>
    <property type="match status" value="1"/>
</dbReference>
<feature type="binding site" evidence="13">
    <location>
        <position position="155"/>
    </location>
    <ligand>
        <name>Fe cation</name>
        <dbReference type="ChEBI" id="CHEBI:24875"/>
        <label>1</label>
    </ligand>
</feature>
<dbReference type="InterPro" id="IPR009078">
    <property type="entry name" value="Ferritin-like_SF"/>
</dbReference>
<evidence type="ECO:0000256" key="14">
    <source>
        <dbReference type="RuleBase" id="RU361145"/>
    </source>
</evidence>
<keyword evidence="6 13" id="KW-0479">Metal-binding</keyword>
<dbReference type="PANTHER" id="PTHR11431">
    <property type="entry name" value="FERRITIN"/>
    <property type="match status" value="1"/>
</dbReference>
<evidence type="ECO:0000256" key="8">
    <source>
        <dbReference type="ARBA" id="ARBA00023002"/>
    </source>
</evidence>
<keyword evidence="9 13" id="KW-0408">Iron</keyword>
<evidence type="ECO:0000256" key="6">
    <source>
        <dbReference type="ARBA" id="ARBA00022723"/>
    </source>
</evidence>
<dbReference type="GO" id="GO:0004322">
    <property type="term" value="F:ferroxidase activity"/>
    <property type="evidence" value="ECO:0007669"/>
    <property type="project" value="UniProtKB-EC"/>
</dbReference>
<feature type="binding site" evidence="13">
    <location>
        <position position="236"/>
    </location>
    <ligand>
        <name>Fe cation</name>
        <dbReference type="ChEBI" id="CHEBI:24875"/>
        <label>1</label>
    </ligand>
</feature>
<dbReference type="InterPro" id="IPR001519">
    <property type="entry name" value="Ferritin"/>
</dbReference>
<reference evidence="16" key="1">
    <citation type="submission" date="2009-02" db="EMBL/GenBank/DDBJ databases">
        <title>Full length sequence-verified cDNA sequences from Sitka spruce (Picea sitchensis).</title>
        <authorList>
            <person name="Reid K.E."/>
            <person name="Liao N."/>
            <person name="Ralph S."/>
            <person name="Kolosova N."/>
            <person name="Oddy C."/>
            <person name="Moore R."/>
            <person name="Mayo M."/>
            <person name="Wagner S."/>
            <person name="King J."/>
            <person name="Yanchuk A."/>
            <person name="Holt R."/>
            <person name="Jones S."/>
            <person name="Marra M."/>
            <person name="Ritland C.E."/>
            <person name="Ritland K."/>
            <person name="Bohlmann J."/>
        </authorList>
    </citation>
    <scope>NUCLEOTIDE SEQUENCE</scope>
    <source>
        <tissue evidence="16">Green portion of the leader tissue</tissue>
    </source>
</reference>
<feature type="binding site" evidence="13">
    <location>
        <position position="117"/>
    </location>
    <ligand>
        <name>Fe cation</name>
        <dbReference type="ChEBI" id="CHEBI:24875"/>
        <label>1</label>
    </ligand>
</feature>
<comment type="catalytic activity">
    <reaction evidence="12 14">
        <text>4 Fe(2+) + O2 + 4 H(+) = 4 Fe(3+) + 2 H2O</text>
        <dbReference type="Rhea" id="RHEA:11148"/>
        <dbReference type="ChEBI" id="CHEBI:15377"/>
        <dbReference type="ChEBI" id="CHEBI:15378"/>
        <dbReference type="ChEBI" id="CHEBI:15379"/>
        <dbReference type="ChEBI" id="CHEBI:29033"/>
        <dbReference type="ChEBI" id="CHEBI:29034"/>
        <dbReference type="EC" id="1.16.3.1"/>
    </reaction>
</comment>
<proteinExistence type="evidence at transcript level"/>
<evidence type="ECO:0000256" key="12">
    <source>
        <dbReference type="ARBA" id="ARBA00047990"/>
    </source>
</evidence>
<protein>
    <recommendedName>
        <fullName evidence="14">Ferritin</fullName>
        <ecNumber evidence="14">1.16.3.1</ecNumber>
    </recommendedName>
</protein>
<accession>C0PRI0</accession>
<keyword evidence="4" id="KW-0150">Chloroplast</keyword>
<dbReference type="Gene3D" id="1.20.1260.10">
    <property type="match status" value="1"/>
</dbReference>
<name>C0PRI0_PICSI</name>
<comment type="subcellular location">
    <subcellularLocation>
        <location evidence="1">Plastid</location>
        <location evidence="1">Chloroplast</location>
    </subcellularLocation>
</comment>
<sequence>MLLRAPAIIFSATDASSPWKQQQHNGFKKGISSDKSGVGLVATYMKTKRGAKHSVHTVRAAGAEVKTTSALTGVVFEPFSEVQNELVLVSQSFSQSLARQKFSDSCEGALNEQINVEYNVSYIYHALFAYFDRDNVALPGFAKYFRDASDEERGHAEMFMKYQNVRGGKVKLQSILMPTIMEFDNSQKGEALYAMELALSLEKLTNQKLLNLHTVAQEANDGQMTDFIEGNFLTDQVQAIKKVSEYASQLRRIGQGHGVWHFDQMLLNGGDVAPAPGAGAPGAGAPAAA</sequence>
<dbReference type="GO" id="GO:0006979">
    <property type="term" value="P:response to oxidative stress"/>
    <property type="evidence" value="ECO:0007669"/>
    <property type="project" value="UniProtKB-ARBA"/>
</dbReference>
<dbReference type="AlphaFoldDB" id="C0PRI0"/>
<evidence type="ECO:0000256" key="7">
    <source>
        <dbReference type="ARBA" id="ARBA00022946"/>
    </source>
</evidence>
<evidence type="ECO:0000313" key="16">
    <source>
        <dbReference type="EMBL" id="ACN40420.1"/>
    </source>
</evidence>
<feature type="binding site" evidence="13">
    <location>
        <position position="202"/>
    </location>
    <ligand>
        <name>Fe cation</name>
        <dbReference type="ChEBI" id="CHEBI:24875"/>
        <label>1</label>
    </ligand>
</feature>
<comment type="function">
    <text evidence="14">Stores iron in a soluble, non-toxic, readily available form. Important for iron homeostasis. Iron is taken up in the ferrous form and deposited as ferric hydroxides after oxidation.</text>
</comment>
<evidence type="ECO:0000259" key="15">
    <source>
        <dbReference type="PROSITE" id="PS50905"/>
    </source>
</evidence>
<comment type="function">
    <text evidence="10">Stores iron in a soluble, non-toxic, readily available form. Important for iron homeostasis. Has ferroxidase activity. Iron is taken up in the ferrous form and deposited as ferric hydroxides after oxidation.</text>
</comment>
<dbReference type="PROSITE" id="PS50905">
    <property type="entry name" value="FERRITIN_LIKE"/>
    <property type="match status" value="1"/>
</dbReference>